<dbReference type="Proteomes" id="UP001548590">
    <property type="component" value="Unassembled WGS sequence"/>
</dbReference>
<dbReference type="EMBL" id="JBEWLZ010000013">
    <property type="protein sequence ID" value="MET1491572.1"/>
    <property type="molecule type" value="Genomic_DNA"/>
</dbReference>
<dbReference type="InterPro" id="IPR007684">
    <property type="entry name" value="Znf_Ogr/Delta"/>
</dbReference>
<evidence type="ECO:0000313" key="4">
    <source>
        <dbReference type="Proteomes" id="UP001548590"/>
    </source>
</evidence>
<evidence type="ECO:0000256" key="1">
    <source>
        <dbReference type="SAM" id="MobiDB-lite"/>
    </source>
</evidence>
<reference evidence="3 4" key="1">
    <citation type="submission" date="2024-07" db="EMBL/GenBank/DDBJ databases">
        <title>Uliginosibacterium paludis KCTC:42655.</title>
        <authorList>
            <person name="Kim M.K."/>
        </authorList>
    </citation>
    <scope>NUCLEOTIDE SEQUENCE [LARGE SCALE GENOMIC DNA]</scope>
    <source>
        <strain evidence="3 4">KCTC 42655</strain>
    </source>
</reference>
<proteinExistence type="predicted"/>
<dbReference type="RefSeq" id="WP_345929535.1">
    <property type="nucleotide sequence ID" value="NZ_JBDIVF010000010.1"/>
</dbReference>
<protein>
    <submittedName>
        <fullName evidence="3">Ogr/Delta-like zinc finger family protein</fullName>
    </submittedName>
</protein>
<evidence type="ECO:0000313" key="3">
    <source>
        <dbReference type="EMBL" id="MET1491572.1"/>
    </source>
</evidence>
<comment type="caution">
    <text evidence="3">The sequence shown here is derived from an EMBL/GenBank/DDBJ whole genome shotgun (WGS) entry which is preliminary data.</text>
</comment>
<organism evidence="3 4">
    <name type="scientific">Uliginosibacterium paludis</name>
    <dbReference type="NCBI Taxonomy" id="1615952"/>
    <lineage>
        <taxon>Bacteria</taxon>
        <taxon>Pseudomonadati</taxon>
        <taxon>Pseudomonadota</taxon>
        <taxon>Betaproteobacteria</taxon>
        <taxon>Rhodocyclales</taxon>
        <taxon>Zoogloeaceae</taxon>
        <taxon>Uliginosibacterium</taxon>
    </lineage>
</organism>
<feature type="domain" description="Zinc finger Ogr/Delta-type" evidence="2">
    <location>
        <begin position="15"/>
        <end position="56"/>
    </location>
</feature>
<feature type="region of interest" description="Disordered" evidence="1">
    <location>
        <begin position="79"/>
        <end position="118"/>
    </location>
</feature>
<accession>A0ABV2CUH2</accession>
<keyword evidence="4" id="KW-1185">Reference proteome</keyword>
<gene>
    <name evidence="3" type="ORF">ABVT11_17160</name>
</gene>
<sequence>MAIQTSVLRHTSIPCPLCGSILTVRTSRQLTEVLREEYVDCSNHLCPGRFKVSREIVASLFEGSYDHGLKLPQSLRKQALAPTPAPDPNQLQLPGLDPEPPPDLSCYGSPPGRQARAT</sequence>
<dbReference type="Pfam" id="PF04606">
    <property type="entry name" value="Ogr_Delta"/>
    <property type="match status" value="1"/>
</dbReference>
<name>A0ABV2CUH2_9RHOO</name>
<evidence type="ECO:0000259" key="2">
    <source>
        <dbReference type="Pfam" id="PF04606"/>
    </source>
</evidence>